<evidence type="ECO:0000256" key="10">
    <source>
        <dbReference type="SAM" id="Phobius"/>
    </source>
</evidence>
<dbReference type="GO" id="GO:0005509">
    <property type="term" value="F:calcium ion binding"/>
    <property type="evidence" value="ECO:0007669"/>
    <property type="project" value="InterPro"/>
</dbReference>
<feature type="active site" description="Proton donor" evidence="6">
    <location>
        <position position="171"/>
    </location>
</feature>
<dbReference type="InterPro" id="IPR001382">
    <property type="entry name" value="Glyco_hydro_47"/>
</dbReference>
<feature type="disulfide bond" evidence="8">
    <location>
        <begin position="383"/>
        <end position="412"/>
    </location>
</feature>
<dbReference type="Pfam" id="PF01532">
    <property type="entry name" value="Glyco_hydro_47"/>
    <property type="match status" value="1"/>
</dbReference>
<dbReference type="InterPro" id="IPR012341">
    <property type="entry name" value="6hp_glycosidase-like_sf"/>
</dbReference>
<organism evidence="11 12">
    <name type="scientific">Exophiala mesophila</name>
    <name type="common">Black yeast-like fungus</name>
    <dbReference type="NCBI Taxonomy" id="212818"/>
    <lineage>
        <taxon>Eukaryota</taxon>
        <taxon>Fungi</taxon>
        <taxon>Dikarya</taxon>
        <taxon>Ascomycota</taxon>
        <taxon>Pezizomycotina</taxon>
        <taxon>Eurotiomycetes</taxon>
        <taxon>Chaetothyriomycetidae</taxon>
        <taxon>Chaetothyriales</taxon>
        <taxon>Herpotrichiellaceae</taxon>
        <taxon>Exophiala</taxon>
    </lineage>
</organism>
<dbReference type="GO" id="GO:0016020">
    <property type="term" value="C:membrane"/>
    <property type="evidence" value="ECO:0007669"/>
    <property type="project" value="InterPro"/>
</dbReference>
<keyword evidence="10" id="KW-0472">Membrane</keyword>
<dbReference type="EMBL" id="NAJM01000012">
    <property type="protein sequence ID" value="RVX72429.1"/>
    <property type="molecule type" value="Genomic_DNA"/>
</dbReference>
<dbReference type="VEuPathDB" id="FungiDB:PV10_08024"/>
<comment type="similarity">
    <text evidence="3 9">Belongs to the glycosyl hydrolase 47 family.</text>
</comment>
<keyword evidence="5 8" id="KW-1015">Disulfide bond</keyword>
<comment type="caution">
    <text evidence="11">The sequence shown here is derived from an EMBL/GenBank/DDBJ whole genome shotgun (WGS) entry which is preliminary data.</text>
</comment>
<dbReference type="GO" id="GO:0036503">
    <property type="term" value="P:ERAD pathway"/>
    <property type="evidence" value="ECO:0007669"/>
    <property type="project" value="UniProtKB-ARBA"/>
</dbReference>
<evidence type="ECO:0000256" key="8">
    <source>
        <dbReference type="PIRSR" id="PIRSR601382-3"/>
    </source>
</evidence>
<dbReference type="PANTHER" id="PTHR11742:SF49">
    <property type="entry name" value="ALPHA-1,2-MANNOSIDASE"/>
    <property type="match status" value="1"/>
</dbReference>
<comment type="cofactor">
    <cofactor evidence="1 7">
        <name>Ca(2+)</name>
        <dbReference type="ChEBI" id="CHEBI:29108"/>
    </cofactor>
</comment>
<dbReference type="PRINTS" id="PR00747">
    <property type="entry name" value="GLYHDRLASE47"/>
</dbReference>
<keyword evidence="7" id="KW-0479">Metal-binding</keyword>
<dbReference type="EC" id="3.2.1.-" evidence="9"/>
<keyword evidence="7" id="KW-0106">Calcium</keyword>
<name>A0A438N9G7_EXOME</name>
<proteinExistence type="inferred from homology"/>
<evidence type="ECO:0000256" key="3">
    <source>
        <dbReference type="ARBA" id="ARBA00007658"/>
    </source>
</evidence>
<dbReference type="OrthoDB" id="8118055at2759"/>
<feature type="binding site" evidence="7">
    <location>
        <position position="587"/>
    </location>
    <ligand>
        <name>Ca(2+)</name>
        <dbReference type="ChEBI" id="CHEBI:29108"/>
    </ligand>
</feature>
<evidence type="ECO:0000313" key="11">
    <source>
        <dbReference type="EMBL" id="RVX72429.1"/>
    </source>
</evidence>
<dbReference type="SUPFAM" id="SSF48225">
    <property type="entry name" value="Seven-hairpin glycosidases"/>
    <property type="match status" value="1"/>
</dbReference>
<dbReference type="InterPro" id="IPR050749">
    <property type="entry name" value="Glycosyl_Hydrolase_47"/>
</dbReference>
<dbReference type="FunFam" id="1.50.10.10:FF:000037">
    <property type="entry name" value="alpha-1,2-Mannosidase"/>
    <property type="match status" value="1"/>
</dbReference>
<evidence type="ECO:0000256" key="5">
    <source>
        <dbReference type="ARBA" id="ARBA00023157"/>
    </source>
</evidence>
<dbReference type="Gene3D" id="1.50.10.10">
    <property type="match status" value="1"/>
</dbReference>
<dbReference type="GO" id="GO:0004571">
    <property type="term" value="F:mannosyl-oligosaccharide 1,2-alpha-mannosidase activity"/>
    <property type="evidence" value="ECO:0007669"/>
    <property type="project" value="InterPro"/>
</dbReference>
<feature type="active site" description="Proton donor" evidence="6">
    <location>
        <position position="426"/>
    </location>
</feature>
<keyword evidence="10" id="KW-1133">Transmembrane helix</keyword>
<keyword evidence="4 9" id="KW-0378">Hydrolase</keyword>
<evidence type="ECO:0000256" key="9">
    <source>
        <dbReference type="RuleBase" id="RU361193"/>
    </source>
</evidence>
<dbReference type="InterPro" id="IPR036026">
    <property type="entry name" value="Seven-hairpin_glycosidases"/>
</dbReference>
<keyword evidence="10" id="KW-0812">Transmembrane</keyword>
<dbReference type="GO" id="GO:0005783">
    <property type="term" value="C:endoplasmic reticulum"/>
    <property type="evidence" value="ECO:0007669"/>
    <property type="project" value="TreeGrafter"/>
</dbReference>
<dbReference type="UniPathway" id="UPA00378"/>
<evidence type="ECO:0000313" key="12">
    <source>
        <dbReference type="Proteomes" id="UP000288859"/>
    </source>
</evidence>
<evidence type="ECO:0000256" key="6">
    <source>
        <dbReference type="PIRSR" id="PIRSR601382-1"/>
    </source>
</evidence>
<feature type="active site" evidence="6">
    <location>
        <position position="308"/>
    </location>
</feature>
<feature type="transmembrane region" description="Helical" evidence="10">
    <location>
        <begin position="7"/>
        <end position="25"/>
    </location>
</feature>
<comment type="pathway">
    <text evidence="2">Protein modification; protein glycosylation.</text>
</comment>
<dbReference type="AlphaFoldDB" id="A0A438N9G7"/>
<dbReference type="Proteomes" id="UP000288859">
    <property type="component" value="Unassembled WGS sequence"/>
</dbReference>
<evidence type="ECO:0000256" key="2">
    <source>
        <dbReference type="ARBA" id="ARBA00004922"/>
    </source>
</evidence>
<feature type="active site" evidence="6">
    <location>
        <position position="501"/>
    </location>
</feature>
<evidence type="ECO:0000256" key="7">
    <source>
        <dbReference type="PIRSR" id="PIRSR601382-2"/>
    </source>
</evidence>
<accession>A0A438N9G7</accession>
<evidence type="ECO:0000256" key="4">
    <source>
        <dbReference type="ARBA" id="ARBA00022801"/>
    </source>
</evidence>
<evidence type="ECO:0000256" key="1">
    <source>
        <dbReference type="ARBA" id="ARBA00001913"/>
    </source>
</evidence>
<gene>
    <name evidence="11" type="ORF">B0A52_03617</name>
</gene>
<reference evidence="11 12" key="1">
    <citation type="submission" date="2017-03" db="EMBL/GenBank/DDBJ databases">
        <title>Genomes of endolithic fungi from Antarctica.</title>
        <authorList>
            <person name="Coleine C."/>
            <person name="Masonjones S."/>
            <person name="Stajich J.E."/>
        </authorList>
    </citation>
    <scope>NUCLEOTIDE SEQUENCE [LARGE SCALE GENOMIC DNA]</scope>
    <source>
        <strain evidence="11 12">CCFEE 6314</strain>
    </source>
</reference>
<dbReference type="PANTHER" id="PTHR11742">
    <property type="entry name" value="MANNOSYL-OLIGOSACCHARIDE ALPHA-1,2-MANNOSIDASE-RELATED"/>
    <property type="match status" value="1"/>
</dbReference>
<sequence length="597" mass="68196">MLRTKRIWLMPAIIFTSLIYYLILWPKGPIVHPGINNTQIHWVKHPEKYPVAGYRDLPTGTLPKIPLIQYDFVQHPESADVKALKAKRQQAVKDAFAHAWNGYKTHAWTRDEVAPLSGAYRSSFGGWGATLVDSMDSLWIMGFYKDFEHCVNVVKDIDFTTNEEEVLNIFETTIRYMGGLLAAYDLSEGKYPVLLTKAAELGEILYSAFDTPTHMPMTRWAWKNTALGGNAEPGTMTLLAELGSMTVEFTRLSQLTGDAKYYDLVARISEELEFWQNKTILPGLWPTLVDAKALSFDYNHFTFGGMADSTYEYLPKEWLMLGGRDNKYRKMYEEAIEAAKRYLFFRPMVPDGHDILFSGNAQLTNMDTLPISNLEPHGQHLACFVGGMVGMAAKIFDRPYDLSVARRLVDGCIWAYSAMPSGLMPETFYMTSCQIGVNEAPAGKCDWDEERWYKAIASRFSATQQTEQMSVTERGKYLAKEKLLFPGFTDHTDNRYILRPEAIESIFILYRITGDTKLLDSAWKMFEAIDRQTRTPIANAAVHDVRKAVTEKSDRMESFWLAETLKYFYLIFSDTDVISLDQWVLNTEAHPFKRPTT</sequence>
<protein>
    <recommendedName>
        <fullName evidence="9">alpha-1,2-Mannosidase</fullName>
        <ecNumber evidence="9">3.2.1.-</ecNumber>
    </recommendedName>
</protein>
<dbReference type="GO" id="GO:0005975">
    <property type="term" value="P:carbohydrate metabolic process"/>
    <property type="evidence" value="ECO:0007669"/>
    <property type="project" value="InterPro"/>
</dbReference>
<keyword evidence="9" id="KW-0326">Glycosidase</keyword>